<evidence type="ECO:0000256" key="4">
    <source>
        <dbReference type="ARBA" id="ARBA00012483"/>
    </source>
</evidence>
<keyword evidence="9 15" id="KW-0863">Zinc-finger</keyword>
<protein>
    <recommendedName>
        <fullName evidence="4">RING-type E3 ubiquitin transferase</fullName>
        <ecNumber evidence="4">2.3.2.27</ecNumber>
    </recommendedName>
</protein>
<comment type="caution">
    <text evidence="19">The sequence shown here is derived from an EMBL/GenBank/DDBJ whole genome shotgun (WGS) entry which is preliminary data.</text>
</comment>
<evidence type="ECO:0000256" key="7">
    <source>
        <dbReference type="ARBA" id="ARBA00022723"/>
    </source>
</evidence>
<evidence type="ECO:0000256" key="16">
    <source>
        <dbReference type="SAM" id="Phobius"/>
    </source>
</evidence>
<dbReference type="Pfam" id="PF13639">
    <property type="entry name" value="zf-RING_2"/>
    <property type="match status" value="1"/>
</dbReference>
<dbReference type="SUPFAM" id="SSF57850">
    <property type="entry name" value="RING/U-box"/>
    <property type="match status" value="1"/>
</dbReference>
<dbReference type="EC" id="2.3.2.27" evidence="4"/>
<comment type="similarity">
    <text evidence="14">Belongs to the RING-type zinc finger family. ATL subfamily.</text>
</comment>
<feature type="chain" id="PRO_5035155105" description="RING-type E3 ubiquitin transferase" evidence="17">
    <location>
        <begin position="24"/>
        <end position="355"/>
    </location>
</feature>
<keyword evidence="5" id="KW-0808">Transferase</keyword>
<evidence type="ECO:0000256" key="15">
    <source>
        <dbReference type="PROSITE-ProRule" id="PRU00175"/>
    </source>
</evidence>
<dbReference type="PROSITE" id="PS50089">
    <property type="entry name" value="ZF_RING_2"/>
    <property type="match status" value="1"/>
</dbReference>
<sequence length="355" mass="40142">MASFQIQFVSTFFLLLLFTASSAKICKTTYCDDLIRSPLVEFPFQLNTTSRQAKRCGYPGFNLSCNSRNQTILSLPYSGDFVVYFIDYFLQSLLIEDPDGCLPRRFLNQSFTLSGSPFHFEFYNNYTFYNCSEETIYKRARRVSCLSGDNFTVWRTSSPFTELQQQCRVKLNAPIEVQLTWLEPHCVYCVYGVEECAFKSDTGLEVGCFNVASTAPTPPSTGISMSAKYGIAIGMGIPGLLCLIWLTCYRCKRVTVNSQRPQPNTQLSTSVVPQHIAFVMGLDGPTIESYPKILLGENQELSNPNDNTCTICLSEYQPKETLRTIPVCDHYFHAKCIDEWLKINATCPICRNSPN</sequence>
<dbReference type="InterPro" id="IPR046948">
    <property type="entry name" value="ATL20-22-like"/>
</dbReference>
<dbReference type="Proteomes" id="UP000737018">
    <property type="component" value="Unassembled WGS sequence"/>
</dbReference>
<evidence type="ECO:0000256" key="9">
    <source>
        <dbReference type="ARBA" id="ARBA00022771"/>
    </source>
</evidence>
<keyword evidence="12 16" id="KW-1133">Transmembrane helix</keyword>
<comment type="catalytic activity">
    <reaction evidence="1">
        <text>S-ubiquitinyl-[E2 ubiquitin-conjugating enzyme]-L-cysteine + [acceptor protein]-L-lysine = [E2 ubiquitin-conjugating enzyme]-L-cysteine + N(6)-ubiquitinyl-[acceptor protein]-L-lysine.</text>
        <dbReference type="EC" id="2.3.2.27"/>
    </reaction>
</comment>
<feature type="transmembrane region" description="Helical" evidence="16">
    <location>
        <begin position="229"/>
        <end position="249"/>
    </location>
</feature>
<evidence type="ECO:0000256" key="11">
    <source>
        <dbReference type="ARBA" id="ARBA00022833"/>
    </source>
</evidence>
<dbReference type="GO" id="GO:0016020">
    <property type="term" value="C:membrane"/>
    <property type="evidence" value="ECO:0007669"/>
    <property type="project" value="UniProtKB-SubCell"/>
</dbReference>
<comment type="subcellular location">
    <subcellularLocation>
        <location evidence="2">Membrane</location>
        <topology evidence="2">Single-pass membrane protein</topology>
    </subcellularLocation>
</comment>
<dbReference type="PANTHER" id="PTHR46279">
    <property type="entry name" value="RING/U-BOX SUPERFAMILY PROTEIN"/>
    <property type="match status" value="1"/>
</dbReference>
<dbReference type="SMART" id="SM00184">
    <property type="entry name" value="RING"/>
    <property type="match status" value="1"/>
</dbReference>
<keyword evidence="7" id="KW-0479">Metal-binding</keyword>
<keyword evidence="10" id="KW-0833">Ubl conjugation pathway</keyword>
<dbReference type="AlphaFoldDB" id="A0A8J4VUN3"/>
<dbReference type="OrthoDB" id="8062037at2759"/>
<evidence type="ECO:0000313" key="19">
    <source>
        <dbReference type="EMBL" id="KAF3971320.1"/>
    </source>
</evidence>
<dbReference type="InterPro" id="IPR001841">
    <property type="entry name" value="Znf_RING"/>
</dbReference>
<evidence type="ECO:0000256" key="17">
    <source>
        <dbReference type="SAM" id="SignalP"/>
    </source>
</evidence>
<evidence type="ECO:0000256" key="5">
    <source>
        <dbReference type="ARBA" id="ARBA00022679"/>
    </source>
</evidence>
<keyword evidence="6 16" id="KW-0812">Transmembrane</keyword>
<dbReference type="InterPro" id="IPR013083">
    <property type="entry name" value="Znf_RING/FYVE/PHD"/>
</dbReference>
<evidence type="ECO:0000256" key="14">
    <source>
        <dbReference type="ARBA" id="ARBA00024209"/>
    </source>
</evidence>
<evidence type="ECO:0000256" key="1">
    <source>
        <dbReference type="ARBA" id="ARBA00000900"/>
    </source>
</evidence>
<evidence type="ECO:0000256" key="13">
    <source>
        <dbReference type="ARBA" id="ARBA00023136"/>
    </source>
</evidence>
<evidence type="ECO:0000256" key="2">
    <source>
        <dbReference type="ARBA" id="ARBA00004167"/>
    </source>
</evidence>
<dbReference type="Pfam" id="PF13947">
    <property type="entry name" value="GUB_WAK_bind"/>
    <property type="match status" value="1"/>
</dbReference>
<accession>A0A8J4VUN3</accession>
<gene>
    <name evidence="19" type="ORF">CMV_005065</name>
</gene>
<dbReference type="PANTHER" id="PTHR46279:SF31">
    <property type="entry name" value="RING-H2 FINGER PROTEIN ATL20-LIKE ISOFORM X1"/>
    <property type="match status" value="1"/>
</dbReference>
<feature type="domain" description="RING-type" evidence="18">
    <location>
        <begin position="309"/>
        <end position="351"/>
    </location>
</feature>
<dbReference type="EMBL" id="JRKL02000445">
    <property type="protein sequence ID" value="KAF3971320.1"/>
    <property type="molecule type" value="Genomic_DNA"/>
</dbReference>
<dbReference type="GO" id="GO:0061630">
    <property type="term" value="F:ubiquitin protein ligase activity"/>
    <property type="evidence" value="ECO:0007669"/>
    <property type="project" value="UniProtKB-EC"/>
</dbReference>
<evidence type="ECO:0000256" key="6">
    <source>
        <dbReference type="ARBA" id="ARBA00022692"/>
    </source>
</evidence>
<dbReference type="GO" id="GO:0008270">
    <property type="term" value="F:zinc ion binding"/>
    <property type="evidence" value="ECO:0007669"/>
    <property type="project" value="UniProtKB-KW"/>
</dbReference>
<dbReference type="CDD" id="cd16461">
    <property type="entry name" value="RING-H2_EL5-like"/>
    <property type="match status" value="1"/>
</dbReference>
<evidence type="ECO:0000256" key="8">
    <source>
        <dbReference type="ARBA" id="ARBA00022729"/>
    </source>
</evidence>
<dbReference type="InterPro" id="IPR025287">
    <property type="entry name" value="WAK_GUB"/>
</dbReference>
<keyword evidence="8 17" id="KW-0732">Signal</keyword>
<name>A0A8J4VUN3_9ROSI</name>
<evidence type="ECO:0000256" key="3">
    <source>
        <dbReference type="ARBA" id="ARBA00004906"/>
    </source>
</evidence>
<feature type="signal peptide" evidence="17">
    <location>
        <begin position="1"/>
        <end position="23"/>
    </location>
</feature>
<dbReference type="Gene3D" id="3.30.40.10">
    <property type="entry name" value="Zinc/RING finger domain, C3HC4 (zinc finger)"/>
    <property type="match status" value="1"/>
</dbReference>
<proteinExistence type="inferred from homology"/>
<keyword evidence="20" id="KW-1185">Reference proteome</keyword>
<keyword evidence="11" id="KW-0862">Zinc</keyword>
<keyword evidence="13 16" id="KW-0472">Membrane</keyword>
<evidence type="ECO:0000256" key="12">
    <source>
        <dbReference type="ARBA" id="ARBA00022989"/>
    </source>
</evidence>
<reference evidence="19" key="1">
    <citation type="submission" date="2020-03" db="EMBL/GenBank/DDBJ databases">
        <title>Castanea mollissima Vanexum genome sequencing.</title>
        <authorList>
            <person name="Staton M."/>
        </authorList>
    </citation>
    <scope>NUCLEOTIDE SEQUENCE</scope>
    <source>
        <tissue evidence="19">Leaf</tissue>
    </source>
</reference>
<dbReference type="GO" id="GO:0030247">
    <property type="term" value="F:polysaccharide binding"/>
    <property type="evidence" value="ECO:0007669"/>
    <property type="project" value="InterPro"/>
</dbReference>
<evidence type="ECO:0000256" key="10">
    <source>
        <dbReference type="ARBA" id="ARBA00022786"/>
    </source>
</evidence>
<evidence type="ECO:0000313" key="20">
    <source>
        <dbReference type="Proteomes" id="UP000737018"/>
    </source>
</evidence>
<comment type="pathway">
    <text evidence="3">Protein modification; protein ubiquitination.</text>
</comment>
<evidence type="ECO:0000259" key="18">
    <source>
        <dbReference type="PROSITE" id="PS50089"/>
    </source>
</evidence>
<organism evidence="19 20">
    <name type="scientific">Castanea mollissima</name>
    <name type="common">Chinese chestnut</name>
    <dbReference type="NCBI Taxonomy" id="60419"/>
    <lineage>
        <taxon>Eukaryota</taxon>
        <taxon>Viridiplantae</taxon>
        <taxon>Streptophyta</taxon>
        <taxon>Embryophyta</taxon>
        <taxon>Tracheophyta</taxon>
        <taxon>Spermatophyta</taxon>
        <taxon>Magnoliopsida</taxon>
        <taxon>eudicotyledons</taxon>
        <taxon>Gunneridae</taxon>
        <taxon>Pentapetalae</taxon>
        <taxon>rosids</taxon>
        <taxon>fabids</taxon>
        <taxon>Fagales</taxon>
        <taxon>Fagaceae</taxon>
        <taxon>Castanea</taxon>
    </lineage>
</organism>